<sequence length="146" mass="16844">MGIFGTTMVCIAEWLLFIFPLYQAYLELDEQRDLLLANIDFDEIHNHAFADRKIHLRDLNQLKLLLTDEQKAALKAFNSLRNKAIAWFFVALAGYIKACSSTFEVMEHFSHHVNTWLFILIIVVLTAFALAFIVSRILTNQKVKAI</sequence>
<evidence type="ECO:0000313" key="2">
    <source>
        <dbReference type="Proteomes" id="UP000051992"/>
    </source>
</evidence>
<dbReference type="OrthoDB" id="3231851at2"/>
<organism evidence="1 2">
    <name type="scientific">Weissella viridescens</name>
    <name type="common">Lactobacillus viridescens</name>
    <dbReference type="NCBI Taxonomy" id="1629"/>
    <lineage>
        <taxon>Bacteria</taxon>
        <taxon>Bacillati</taxon>
        <taxon>Bacillota</taxon>
        <taxon>Bacilli</taxon>
        <taxon>Lactobacillales</taxon>
        <taxon>Lactobacillaceae</taxon>
        <taxon>Weissella</taxon>
    </lineage>
</organism>
<name>A0A0R2H1U2_WEIVI</name>
<comment type="caution">
    <text evidence="1">The sequence shown here is derived from an EMBL/GenBank/DDBJ whole genome shotgun (WGS) entry which is preliminary data.</text>
</comment>
<reference evidence="1 2" key="1">
    <citation type="journal article" date="2015" name="Genome Announc.">
        <title>Expanding the biotechnology potential of lactobacilli through comparative genomics of 213 strains and associated genera.</title>
        <authorList>
            <person name="Sun Z."/>
            <person name="Harris H.M."/>
            <person name="McCann A."/>
            <person name="Guo C."/>
            <person name="Argimon S."/>
            <person name="Zhang W."/>
            <person name="Yang X."/>
            <person name="Jeffery I.B."/>
            <person name="Cooney J.C."/>
            <person name="Kagawa T.F."/>
            <person name="Liu W."/>
            <person name="Song Y."/>
            <person name="Salvetti E."/>
            <person name="Wrobel A."/>
            <person name="Rasinkangas P."/>
            <person name="Parkhill J."/>
            <person name="Rea M.C."/>
            <person name="O'Sullivan O."/>
            <person name="Ritari J."/>
            <person name="Douillard F.P."/>
            <person name="Paul Ross R."/>
            <person name="Yang R."/>
            <person name="Briner A.E."/>
            <person name="Felis G.E."/>
            <person name="de Vos W.M."/>
            <person name="Barrangou R."/>
            <person name="Klaenhammer T.R."/>
            <person name="Caufield P.W."/>
            <person name="Cui Y."/>
            <person name="Zhang H."/>
            <person name="O'Toole P.W."/>
        </authorList>
    </citation>
    <scope>NUCLEOTIDE SEQUENCE [LARGE SCALE GENOMIC DNA]</scope>
    <source>
        <strain evidence="1 2">DSM 20410</strain>
    </source>
</reference>
<dbReference type="Proteomes" id="UP000051992">
    <property type="component" value="Unassembled WGS sequence"/>
</dbReference>
<protein>
    <submittedName>
        <fullName evidence="1">Uncharacterized protein</fullName>
    </submittedName>
</protein>
<gene>
    <name evidence="1" type="ORF">IV50_GL000865</name>
</gene>
<keyword evidence="2" id="KW-1185">Reference proteome</keyword>
<accession>A0A0R2H1U2</accession>
<dbReference type="AlphaFoldDB" id="A0A0R2H1U2"/>
<proteinExistence type="predicted"/>
<dbReference type="EMBL" id="JQBM01000002">
    <property type="protein sequence ID" value="KRN46584.1"/>
    <property type="molecule type" value="Genomic_DNA"/>
</dbReference>
<dbReference type="PATRIC" id="fig|1629.5.peg.873"/>
<evidence type="ECO:0000313" key="1">
    <source>
        <dbReference type="EMBL" id="KRN46584.1"/>
    </source>
</evidence>
<dbReference type="RefSeq" id="WP_057745568.1">
    <property type="nucleotide sequence ID" value="NZ_BJLU01000002.1"/>
</dbReference>